<keyword evidence="2" id="KW-1185">Reference proteome</keyword>
<dbReference type="STRING" id="320497.A0U93_10225"/>
<name>A0A1U9KR97_9PROT</name>
<evidence type="ECO:0000313" key="1">
    <source>
        <dbReference type="EMBL" id="AQS88252.1"/>
    </source>
</evidence>
<gene>
    <name evidence="1" type="ORF">A0U93_10225</name>
</gene>
<dbReference type="AlphaFoldDB" id="A0A1U9KR97"/>
<dbReference type="KEGG" id="nch:A0U93_10225"/>
<sequence length="135" mass="14472">MKNVAAARVGDIVLRGNRHVLIVAVADGLARVVPLIRGRTEIHRSDVRLPEAACLSLSTHNVVLRCCDAHWRTNVFAPRVGQADAALLSDVTLSLQREAQTREIEKLPAGIVRSVLGRGPRIGDCGRKVGGAPSD</sequence>
<protein>
    <submittedName>
        <fullName evidence="1">Uncharacterized protein</fullName>
    </submittedName>
</protein>
<organism evidence="1 2">
    <name type="scientific">Neoasaia chiangmaiensis</name>
    <dbReference type="NCBI Taxonomy" id="320497"/>
    <lineage>
        <taxon>Bacteria</taxon>
        <taxon>Pseudomonadati</taxon>
        <taxon>Pseudomonadota</taxon>
        <taxon>Alphaproteobacteria</taxon>
        <taxon>Acetobacterales</taxon>
        <taxon>Acetobacteraceae</taxon>
        <taxon>Neoasaia</taxon>
    </lineage>
</organism>
<dbReference type="EMBL" id="CP014691">
    <property type="protein sequence ID" value="AQS88252.1"/>
    <property type="molecule type" value="Genomic_DNA"/>
</dbReference>
<dbReference type="Proteomes" id="UP000188604">
    <property type="component" value="Chromosome"/>
</dbReference>
<evidence type="ECO:0000313" key="2">
    <source>
        <dbReference type="Proteomes" id="UP000188604"/>
    </source>
</evidence>
<reference evidence="1 2" key="1">
    <citation type="submission" date="2016-03" db="EMBL/GenBank/DDBJ databases">
        <title>Acetic acid bacteria sequencing.</title>
        <authorList>
            <person name="Brandt J."/>
            <person name="Jakob F."/>
            <person name="Vogel R.F."/>
        </authorList>
    </citation>
    <scope>NUCLEOTIDE SEQUENCE [LARGE SCALE GENOMIC DNA]</scope>
    <source>
        <strain evidence="1 2">NBRC 101099</strain>
    </source>
</reference>
<dbReference type="RefSeq" id="WP_245824815.1">
    <property type="nucleotide sequence ID" value="NZ_BJXS01000003.1"/>
</dbReference>
<accession>A0A1U9KR97</accession>
<proteinExistence type="predicted"/>